<evidence type="ECO:0000313" key="2">
    <source>
        <dbReference type="Proteomes" id="UP000187185"/>
    </source>
</evidence>
<dbReference type="Proteomes" id="UP000187185">
    <property type="component" value="Chromosome"/>
</dbReference>
<dbReference type="RefSeq" id="WP_076691582.1">
    <property type="nucleotide sequence ID" value="NZ_CP018762.1"/>
</dbReference>
<dbReference type="KEGG" id="maur:BOH66_13830"/>
<accession>A0A1P8UAQ9</accession>
<dbReference type="OrthoDB" id="745987at2"/>
<evidence type="ECO:0000313" key="1">
    <source>
        <dbReference type="EMBL" id="APZ35204.1"/>
    </source>
</evidence>
<reference evidence="1 2" key="1">
    <citation type="submission" date="2016-12" db="EMBL/GenBank/DDBJ databases">
        <title>Complete genome sequence of Microbacterium aurum KACC 15219.</title>
        <authorList>
            <person name="Jung Y."/>
            <person name="Shin J.-H."/>
            <person name="Lee Y.-J."/>
            <person name="Yi H."/>
            <person name="Bahn Y.-S."/>
            <person name="Kim J.F."/>
            <person name="Lee D.-W."/>
        </authorList>
    </citation>
    <scope>NUCLEOTIDE SEQUENCE [LARGE SCALE GENOMIC DNA]</scope>
    <source>
        <strain evidence="1 2">KACC 15219</strain>
    </source>
</reference>
<keyword evidence="2" id="KW-1185">Reference proteome</keyword>
<sequence>MRTSAYVLLADPAFLAESVGAYYDRVDRIVLSYDETATSWTGTPLPVEECLAIVEALDTDGKCVQMPGRYSRLEHDPLDNDTHQRQQALQAASEGADWVLQLDTDEVMLDAAQFFRSLGRAEATGASALHYPSRWLYSRVAPGRFLEASSRYWRPVASYPGPLAVRAGSRLVQSRQADAPLYRVDLRPWNTDPAHHHETLVHEVVRQESAVLHYSWVRDHDTIRRKFGWSGHASDYSKPRVYEQWARRQSRPWRTVLTSPLRRRDWYRLSSVPDTAGGF</sequence>
<protein>
    <recommendedName>
        <fullName evidence="3">Glycosyltransferase</fullName>
    </recommendedName>
</protein>
<gene>
    <name evidence="1" type="ORF">BOH66_13830</name>
</gene>
<organism evidence="1 2">
    <name type="scientific">Microbacterium aurum</name>
    <dbReference type="NCBI Taxonomy" id="36805"/>
    <lineage>
        <taxon>Bacteria</taxon>
        <taxon>Bacillati</taxon>
        <taxon>Actinomycetota</taxon>
        <taxon>Actinomycetes</taxon>
        <taxon>Micrococcales</taxon>
        <taxon>Microbacteriaceae</taxon>
        <taxon>Microbacterium</taxon>
    </lineage>
</organism>
<dbReference type="EMBL" id="CP018762">
    <property type="protein sequence ID" value="APZ35204.1"/>
    <property type="molecule type" value="Genomic_DNA"/>
</dbReference>
<dbReference type="AlphaFoldDB" id="A0A1P8UAQ9"/>
<dbReference type="STRING" id="36805.BOH66_13830"/>
<proteinExistence type="predicted"/>
<name>A0A1P8UAQ9_9MICO</name>
<evidence type="ECO:0008006" key="3">
    <source>
        <dbReference type="Google" id="ProtNLM"/>
    </source>
</evidence>